<dbReference type="InterPro" id="IPR034085">
    <property type="entry name" value="TOG"/>
</dbReference>
<comment type="similarity">
    <text evidence="2">Belongs to the CLASP family.</text>
</comment>
<dbReference type="AlphaFoldDB" id="C4JLC3"/>
<organism evidence="10 11">
    <name type="scientific">Uncinocarpus reesii (strain UAMH 1704)</name>
    <dbReference type="NCBI Taxonomy" id="336963"/>
    <lineage>
        <taxon>Eukaryota</taxon>
        <taxon>Fungi</taxon>
        <taxon>Dikarya</taxon>
        <taxon>Ascomycota</taxon>
        <taxon>Pezizomycotina</taxon>
        <taxon>Eurotiomycetes</taxon>
        <taxon>Eurotiomycetidae</taxon>
        <taxon>Onygenales</taxon>
        <taxon>Onygenaceae</taxon>
        <taxon>Uncinocarpus</taxon>
    </lineage>
</organism>
<dbReference type="HOGENOM" id="CLU_495396_0_0_1"/>
<keyword evidence="11" id="KW-1185">Reference proteome</keyword>
<dbReference type="GO" id="GO:0051301">
    <property type="term" value="P:cell division"/>
    <property type="evidence" value="ECO:0007669"/>
    <property type="project" value="UniProtKB-KW"/>
</dbReference>
<evidence type="ECO:0000256" key="8">
    <source>
        <dbReference type="SAM" id="MobiDB-lite"/>
    </source>
</evidence>
<dbReference type="InterPro" id="IPR016024">
    <property type="entry name" value="ARM-type_fold"/>
</dbReference>
<evidence type="ECO:0000256" key="2">
    <source>
        <dbReference type="ARBA" id="ARBA00009549"/>
    </source>
</evidence>
<dbReference type="InterPro" id="IPR011989">
    <property type="entry name" value="ARM-like"/>
</dbReference>
<sequence>MDARATELLATLRNSNVSIDVKATSLAKIKSEIKQRNVPEAAIPPLFDSLRLAIASQHSSLSSAGFSSLGHLLKRLSLQDQHQAITLQGRATYQVLLEKLGDHKARIRDQAAQAFTEFWLASPVDVEHHVLETALVGKNPRAKETSMTWLAKMTQEHGLLFRTYVPSLVNCLEDADAAVRETAKSTVIELFQNAPPRAISDLKKQLISHNVRKSIATSILSNLGVNINTDAEVSSSFHQSHSRPDNTRPVSSFSHRRDDLPRSNSVLSVRSHSNADLHGMPRIDTIFHGQPKPMGADQSNKYPTLSHTASVESLPAATSDTTDAETVEPLYVNSHREFDDMIREMLLCFEGKESEQNWILRERNVVALRRLTKGNSFQDYPQNYLVAIKSLLDGILKTATSLRTTLSAAGCYLLQDIARTCGPSIDPMIEILLQSLIKLTAALKKITAQHGNVTVDTIIGNVTYSSRILQHIWGACQDKNVQPRQFATGWIRTILMRHSKQKGLIEHSGGLELIEKCIKKGLGDANPGVREGMRGTFWIFYKVWPEKAEA</sequence>
<evidence type="ECO:0000313" key="11">
    <source>
        <dbReference type="Proteomes" id="UP000002058"/>
    </source>
</evidence>
<dbReference type="PANTHER" id="PTHR21567">
    <property type="entry name" value="CLASP"/>
    <property type="match status" value="1"/>
</dbReference>
<dbReference type="RefSeq" id="XP_002544114.1">
    <property type="nucleotide sequence ID" value="XM_002544068.1"/>
</dbReference>
<dbReference type="GO" id="GO:0005876">
    <property type="term" value="C:spindle microtubule"/>
    <property type="evidence" value="ECO:0007669"/>
    <property type="project" value="TreeGrafter"/>
</dbReference>
<comment type="function">
    <text evidence="7">Microtubule binding protein that promotes the stabilization of dynamic microtubules. Required for mitotic spindle formation.</text>
</comment>
<dbReference type="SMART" id="SM01349">
    <property type="entry name" value="TOG"/>
    <property type="match status" value="1"/>
</dbReference>
<dbReference type="GO" id="GO:0008017">
    <property type="term" value="F:microtubule binding"/>
    <property type="evidence" value="ECO:0007669"/>
    <property type="project" value="TreeGrafter"/>
</dbReference>
<dbReference type="SUPFAM" id="SSF48371">
    <property type="entry name" value="ARM repeat"/>
    <property type="match status" value="1"/>
</dbReference>
<name>C4JLC3_UNCRE</name>
<feature type="region of interest" description="Disordered" evidence="8">
    <location>
        <begin position="235"/>
        <end position="303"/>
    </location>
</feature>
<keyword evidence="4" id="KW-0132">Cell division</keyword>
<evidence type="ECO:0000256" key="7">
    <source>
        <dbReference type="ARBA" id="ARBA00024889"/>
    </source>
</evidence>
<dbReference type="OMA" id="WIRTILM"/>
<dbReference type="PANTHER" id="PTHR21567:SF9">
    <property type="entry name" value="CLIP-ASSOCIATING PROTEIN"/>
    <property type="match status" value="1"/>
</dbReference>
<evidence type="ECO:0000256" key="5">
    <source>
        <dbReference type="ARBA" id="ARBA00022701"/>
    </source>
</evidence>
<comment type="subcellular location">
    <subcellularLocation>
        <location evidence="1">Cytoplasm</location>
        <location evidence="1">Cytoskeleton</location>
        <location evidence="1">Spindle</location>
    </subcellularLocation>
</comment>
<dbReference type="GO" id="GO:1990023">
    <property type="term" value="C:mitotic spindle midzone"/>
    <property type="evidence" value="ECO:0007669"/>
    <property type="project" value="TreeGrafter"/>
</dbReference>
<keyword evidence="6" id="KW-0498">Mitosis</keyword>
<dbReference type="GO" id="GO:0090307">
    <property type="term" value="P:mitotic spindle assembly"/>
    <property type="evidence" value="ECO:0007669"/>
    <property type="project" value="TreeGrafter"/>
</dbReference>
<evidence type="ECO:0000256" key="4">
    <source>
        <dbReference type="ARBA" id="ARBA00022618"/>
    </source>
</evidence>
<dbReference type="OrthoDB" id="46159at2759"/>
<dbReference type="GeneID" id="8443764"/>
<dbReference type="EMBL" id="CH476616">
    <property type="protein sequence ID" value="EEP78785.1"/>
    <property type="molecule type" value="Genomic_DNA"/>
</dbReference>
<dbReference type="STRING" id="336963.C4JLC3"/>
<reference evidence="11" key="1">
    <citation type="journal article" date="2009" name="Genome Res.">
        <title>Comparative genomic analyses of the human fungal pathogens Coccidioides and their relatives.</title>
        <authorList>
            <person name="Sharpton T.J."/>
            <person name="Stajich J.E."/>
            <person name="Rounsley S.D."/>
            <person name="Gardner M.J."/>
            <person name="Wortman J.R."/>
            <person name="Jordar V.S."/>
            <person name="Maiti R."/>
            <person name="Kodira C.D."/>
            <person name="Neafsey D.E."/>
            <person name="Zeng Q."/>
            <person name="Hung C.-Y."/>
            <person name="McMahan C."/>
            <person name="Muszewska A."/>
            <person name="Grynberg M."/>
            <person name="Mandel M.A."/>
            <person name="Kellner E.M."/>
            <person name="Barker B.M."/>
            <person name="Galgiani J.N."/>
            <person name="Orbach M.J."/>
            <person name="Kirkland T.N."/>
            <person name="Cole G.T."/>
            <person name="Henn M.R."/>
            <person name="Birren B.W."/>
            <person name="Taylor J.W."/>
        </authorList>
    </citation>
    <scope>NUCLEOTIDE SEQUENCE [LARGE SCALE GENOMIC DNA]</scope>
    <source>
        <strain evidence="11">UAMH 1704</strain>
    </source>
</reference>
<dbReference type="Gene3D" id="1.25.10.10">
    <property type="entry name" value="Leucine-rich Repeat Variant"/>
    <property type="match status" value="2"/>
</dbReference>
<keyword evidence="6" id="KW-0131">Cell cycle</keyword>
<dbReference type="Proteomes" id="UP000002058">
    <property type="component" value="Unassembled WGS sequence"/>
</dbReference>
<dbReference type="Pfam" id="PF12348">
    <property type="entry name" value="CLASP_N"/>
    <property type="match status" value="2"/>
</dbReference>
<evidence type="ECO:0000259" key="9">
    <source>
        <dbReference type="SMART" id="SM01349"/>
    </source>
</evidence>
<dbReference type="GO" id="GO:0005815">
    <property type="term" value="C:microtubule organizing center"/>
    <property type="evidence" value="ECO:0007669"/>
    <property type="project" value="TreeGrafter"/>
</dbReference>
<feature type="compositionally biased region" description="Polar residues" evidence="8">
    <location>
        <begin position="262"/>
        <end position="272"/>
    </location>
</feature>
<dbReference type="VEuPathDB" id="FungiDB:UREG_03631"/>
<evidence type="ECO:0000313" key="10">
    <source>
        <dbReference type="EMBL" id="EEP78785.1"/>
    </source>
</evidence>
<feature type="domain" description="TOG" evidence="9">
    <location>
        <begin position="1"/>
        <end position="229"/>
    </location>
</feature>
<protein>
    <recommendedName>
        <fullName evidence="9">TOG domain-containing protein</fullName>
    </recommendedName>
</protein>
<proteinExistence type="inferred from homology"/>
<evidence type="ECO:0000256" key="1">
    <source>
        <dbReference type="ARBA" id="ARBA00004186"/>
    </source>
</evidence>
<dbReference type="eggNOG" id="ENOG502QT5T">
    <property type="taxonomic scope" value="Eukaryota"/>
</dbReference>
<dbReference type="InterPro" id="IPR024395">
    <property type="entry name" value="CLASP_N_dom"/>
</dbReference>
<dbReference type="KEGG" id="ure:UREG_03631"/>
<accession>C4JLC3</accession>
<keyword evidence="5" id="KW-0493">Microtubule</keyword>
<evidence type="ECO:0000256" key="3">
    <source>
        <dbReference type="ARBA" id="ARBA00011375"/>
    </source>
</evidence>
<gene>
    <name evidence="10" type="ORF">UREG_03631</name>
</gene>
<dbReference type="GO" id="GO:0005881">
    <property type="term" value="C:cytoplasmic microtubule"/>
    <property type="evidence" value="ECO:0007669"/>
    <property type="project" value="TreeGrafter"/>
</dbReference>
<evidence type="ECO:0000256" key="6">
    <source>
        <dbReference type="ARBA" id="ARBA00022776"/>
    </source>
</evidence>
<dbReference type="InParanoid" id="C4JLC3"/>
<dbReference type="GO" id="GO:0060172">
    <property type="term" value="P:astral microtubule depolymerization"/>
    <property type="evidence" value="ECO:0007669"/>
    <property type="project" value="TreeGrafter"/>
</dbReference>
<comment type="subunit">
    <text evidence="3">Interacts with microtubules.</text>
</comment>